<dbReference type="InterPro" id="IPR000048">
    <property type="entry name" value="IQ_motif_EF-hand-BS"/>
</dbReference>
<evidence type="ECO:0000256" key="2">
    <source>
        <dbReference type="SAM" id="MobiDB-lite"/>
    </source>
</evidence>
<sequence length="952" mass="111164">MAALVELHLAPTAGIWSESDVEECIDLISAGRSRAYFSRDDFVRFFSIATPRSERCRQANAKKMDHQEQRGTQALSTEEKEWVAMDFALNFAYYYKHVNADEKDEIRDIFVTIQLSERKKRLARKMANEAQDAARQAELDLLTETKRLRADDALPQLTADERRALHISIQKAEKMFTEQCFLFAKREEEARDVESGLKELTKIHANLLTEVDCMERDLVEYPGARMARELNTEYVSIGARSSKVLWAELSAMKAKLPSMMTPAERLRRKYKKGQDTLEKKEREWIILDRILNPRIYEWEERLVVEGNYRMRLHGAHPVLTKDEEQLAVLSQMEVERILKSPWNLLERKEIQIRKIVTRFRDDTPGKVKATASNSPLTMVSMLRSQPLAELTTDEREWRQYDRLLNPVYYPATLQHIADELQAQVVGIHAAKIPAHLTREDLVMAINCPEDELFKLPSELLRARNILLKYDPQLSMNLAEAARLQQGHETKYEKVEMDVDARCRTVYAELQRAIANTRNDFMDSAVLHTTVQRFPTKVLRLELEKELDRLLMGQINEREQYELKTFLASKKSASTVNQSRSERRTGEVSVSESDTDEEAQIAREQNAQRKAKEDARSGPRDKVRGKTLKQKTVQKQRREIKDDILEYMLEGWVFGERESQRVALGFVPSLKRDGPLTMHDLRRLEQERRVLEAKETLTVEENIQGIPLEKWKPIEVAAFEVNESRKAVKQGSALDKQLTETEQALRFGIFCMTLMYFRGLSLIKKQKATWSTSTQKNIVTRPGASTSPRHVMRLRMEVEAKNVESRERKKQLYEDKVKLGQARRQKVHDQRVAIYRRRMVQEHQKVKRERHAAIQIQRMYRGHMGRKAGRRWMIRRREIDAQRALDNAAAVTLQRAYRGRLGRMKAEERRIELAEFISQIRAEEAIAEEEEYWRKHRIERIARQVAAFVKKQA</sequence>
<dbReference type="InterPro" id="IPR051483">
    <property type="entry name" value="MAP7_domain-containing"/>
</dbReference>
<proteinExistence type="predicted"/>
<dbReference type="Pfam" id="PF00612">
    <property type="entry name" value="IQ"/>
    <property type="match status" value="2"/>
</dbReference>
<keyword evidence="4" id="KW-1185">Reference proteome</keyword>
<organism evidence="3 4">
    <name type="scientific">Pythium insidiosum</name>
    <name type="common">Pythiosis disease agent</name>
    <dbReference type="NCBI Taxonomy" id="114742"/>
    <lineage>
        <taxon>Eukaryota</taxon>
        <taxon>Sar</taxon>
        <taxon>Stramenopiles</taxon>
        <taxon>Oomycota</taxon>
        <taxon>Peronosporomycetes</taxon>
        <taxon>Pythiales</taxon>
        <taxon>Pythiaceae</taxon>
        <taxon>Pythium</taxon>
    </lineage>
</organism>
<evidence type="ECO:0000313" key="4">
    <source>
        <dbReference type="Proteomes" id="UP001209570"/>
    </source>
</evidence>
<keyword evidence="1" id="KW-0175">Coiled coil</keyword>
<name>A0AAD5LZZ7_PYTIN</name>
<feature type="region of interest" description="Disordered" evidence="2">
    <location>
        <begin position="571"/>
        <end position="631"/>
    </location>
</feature>
<dbReference type="PANTHER" id="PTHR15073">
    <property type="entry name" value="MICROTUBULE-ASSOCIATED PROTEIN"/>
    <property type="match status" value="1"/>
</dbReference>
<accession>A0AAD5LZZ7</accession>
<reference evidence="3" key="1">
    <citation type="submission" date="2021-12" db="EMBL/GenBank/DDBJ databases">
        <title>Prjna785345.</title>
        <authorList>
            <person name="Rujirawat T."/>
            <person name="Krajaejun T."/>
        </authorList>
    </citation>
    <scope>NUCLEOTIDE SEQUENCE</scope>
    <source>
        <strain evidence="3">Pi057C3</strain>
    </source>
</reference>
<dbReference type="PANTHER" id="PTHR15073:SF1">
    <property type="entry name" value="RETICULOCYTE-BINDING PROTEIN HOMOLOG 2A"/>
    <property type="match status" value="1"/>
</dbReference>
<feature type="compositionally biased region" description="Basic and acidic residues" evidence="2">
    <location>
        <begin position="605"/>
        <end position="623"/>
    </location>
</feature>
<evidence type="ECO:0000256" key="1">
    <source>
        <dbReference type="ARBA" id="ARBA00023054"/>
    </source>
</evidence>
<dbReference type="Proteomes" id="UP001209570">
    <property type="component" value="Unassembled WGS sequence"/>
</dbReference>
<evidence type="ECO:0000313" key="3">
    <source>
        <dbReference type="EMBL" id="KAJ0399367.1"/>
    </source>
</evidence>
<dbReference type="PROSITE" id="PS50096">
    <property type="entry name" value="IQ"/>
    <property type="match status" value="2"/>
</dbReference>
<dbReference type="SMART" id="SM00015">
    <property type="entry name" value="IQ"/>
    <property type="match status" value="2"/>
</dbReference>
<protein>
    <submittedName>
        <fullName evidence="3">Uncharacterized protein</fullName>
    </submittedName>
</protein>
<comment type="caution">
    <text evidence="3">The sequence shown here is derived from an EMBL/GenBank/DDBJ whole genome shotgun (WGS) entry which is preliminary data.</text>
</comment>
<gene>
    <name evidence="3" type="ORF">P43SY_009681</name>
</gene>
<dbReference type="EMBL" id="JAKCXM010000185">
    <property type="protein sequence ID" value="KAJ0399367.1"/>
    <property type="molecule type" value="Genomic_DNA"/>
</dbReference>
<dbReference type="AlphaFoldDB" id="A0AAD5LZZ7"/>